<dbReference type="CDD" id="cd17006">
    <property type="entry name" value="ANTH_N_HIP1_like"/>
    <property type="match status" value="1"/>
</dbReference>
<feature type="domain" description="I/LWEQ" evidence="10">
    <location>
        <begin position="694"/>
        <end position="935"/>
    </location>
</feature>
<dbReference type="Pfam" id="PF07651">
    <property type="entry name" value="ANTH"/>
    <property type="match status" value="1"/>
</dbReference>
<dbReference type="Gene3D" id="1.20.1410.10">
    <property type="entry name" value="I/LWEQ domain"/>
    <property type="match status" value="1"/>
</dbReference>
<evidence type="ECO:0000313" key="11">
    <source>
        <dbReference type="Proteomes" id="UP000694845"/>
    </source>
</evidence>
<dbReference type="InterPro" id="IPR030224">
    <property type="entry name" value="Sla2_fam"/>
</dbReference>
<dbReference type="Proteomes" id="UP000694845">
    <property type="component" value="Unplaced"/>
</dbReference>
<dbReference type="InterPro" id="IPR013809">
    <property type="entry name" value="ENTH"/>
</dbReference>
<dbReference type="FunFam" id="1.20.5.1700:FF:000002">
    <property type="entry name" value="Huntingtin interacting protein 1"/>
    <property type="match status" value="1"/>
</dbReference>
<reference evidence="12" key="1">
    <citation type="submission" date="2025-08" db="UniProtKB">
        <authorList>
            <consortium name="RefSeq"/>
        </authorList>
    </citation>
    <scope>IDENTIFICATION</scope>
</reference>
<dbReference type="Pfam" id="PF01608">
    <property type="entry name" value="I_LWEQ"/>
    <property type="match status" value="1"/>
</dbReference>
<evidence type="ECO:0000256" key="8">
    <source>
        <dbReference type="SAM" id="MobiDB-lite"/>
    </source>
</evidence>
<dbReference type="PANTHER" id="PTHR10407:SF15">
    <property type="entry name" value="HUNTINGTIN INTERACTING PROTEIN 1"/>
    <property type="match status" value="1"/>
</dbReference>
<dbReference type="GO" id="GO:0035615">
    <property type="term" value="F:clathrin adaptor activity"/>
    <property type="evidence" value="ECO:0007669"/>
    <property type="project" value="TreeGrafter"/>
</dbReference>
<dbReference type="KEGG" id="aplc:110989426"/>
<accession>A0A8B7ZWM5</accession>
<dbReference type="SUPFAM" id="SSF48464">
    <property type="entry name" value="ENTH/VHS domain"/>
    <property type="match status" value="1"/>
</dbReference>
<keyword evidence="4" id="KW-0254">Endocytosis</keyword>
<sequence>MAGRLSTRRSGDSLEAERQNFIKQQTISVSKAINAVEVPVKEKHARSIIIGSFTDKGLTVFWAAVLRLPLQTTSIMCWKFCHTLHKVIRDGHQNVMKDCQPHAEYIGRLGTSWSHHPDGYGRLVGKYCQLLTNRLEFHKKHPLFPGDLKLASPEADLEKMAQNDINAFFQMSVEIFDHMDALIALEEAVFSTFNLARSLSVAPNGQCRLAPLIQVILDSGLLYDYSVRLLFKLHACLPADTLEGHRTRFLKQFRTLKTFFQTSSNLIYFRNLIQVPSLPDEPPNFFLAAKQSDTYIDPAIILQTMESSTDGSIKDSPPPSVFSEPIFEDFPPRQEEPLSSTAMLLDFSSPQQNGQTSSPQPPTPQRDERDFLIEQLQQEIEELKFELDRIQREDQRIINDLKKRILHLEEELHEHRRLIENSYQENEDLQTKLKEESVKAENLVASAALTDQLEEAEKRARVNEDKFRKMKDVYGKLREEHVTLLRSNADVTKQLNTVMKMTEESQLAKLNAEKFVEQLQQSVEEKSAAEDRLKGKMAAKQKLILVGAIEEAEQMIRQVLTQIDDPAYSTATCTAEYLLTRSDNVDQSLNKLQKNFQGYIQNKDSELNLLIRHISSFSYTLGEYILQGKATSNMAPLNFSEGLSSACKSAGERSLALLETLKDDSQTDGMNKSKQSLEEALKEIIRIAKELLPQESDNQEEFGDLVDQEMQATTDAVDKAAARIAEMLKKSRQADTGIKLEVNEKILDSCNDLMSSIKMLIEKSKSLQREIVAEGRGTASAGEFYKRHHRWTEGLISAAKLVGVGATHLVDASDKLMQGKGKFEELEVCSHEIAACTAQLVAASKVKANRESENLKGLQGASREVASSTAAVVASAKTGAQLIEEGDVNDFTKLSLTQTKRYEMDAQVAVLELESKLEKERVKLAELRKRHYQLAGASEGWDDEDPNAEGFLDLPIPDQ</sequence>
<dbReference type="AlphaFoldDB" id="A0A8B7ZWM5"/>
<protein>
    <submittedName>
        <fullName evidence="12">Huntingtin-interacting protein 1-like isoform X1</fullName>
    </submittedName>
</protein>
<dbReference type="FunFam" id="1.25.40.90:FF:000012">
    <property type="entry name" value="Huntingtin interacting protein 1-related"/>
    <property type="match status" value="1"/>
</dbReference>
<dbReference type="InterPro" id="IPR008942">
    <property type="entry name" value="ENTH_VHS"/>
</dbReference>
<dbReference type="GO" id="GO:0030136">
    <property type="term" value="C:clathrin-coated vesicle"/>
    <property type="evidence" value="ECO:0007669"/>
    <property type="project" value="TreeGrafter"/>
</dbReference>
<dbReference type="SMART" id="SM00307">
    <property type="entry name" value="ILWEQ"/>
    <property type="match status" value="1"/>
</dbReference>
<dbReference type="GO" id="GO:0030864">
    <property type="term" value="C:cortical actin cytoskeleton"/>
    <property type="evidence" value="ECO:0007669"/>
    <property type="project" value="TreeGrafter"/>
</dbReference>
<organism evidence="11 12">
    <name type="scientific">Acanthaster planci</name>
    <name type="common">Crown-of-thorns starfish</name>
    <dbReference type="NCBI Taxonomy" id="133434"/>
    <lineage>
        <taxon>Eukaryota</taxon>
        <taxon>Metazoa</taxon>
        <taxon>Echinodermata</taxon>
        <taxon>Eleutherozoa</taxon>
        <taxon>Asterozoa</taxon>
        <taxon>Asteroidea</taxon>
        <taxon>Valvatacea</taxon>
        <taxon>Valvatida</taxon>
        <taxon>Acanthasteridae</taxon>
        <taxon>Acanthaster</taxon>
    </lineage>
</organism>
<dbReference type="PROSITE" id="PS50942">
    <property type="entry name" value="ENTH"/>
    <property type="match status" value="1"/>
</dbReference>
<dbReference type="GO" id="GO:0080025">
    <property type="term" value="F:phosphatidylinositol-3,5-bisphosphate binding"/>
    <property type="evidence" value="ECO:0007669"/>
    <property type="project" value="TreeGrafter"/>
</dbReference>
<dbReference type="GO" id="GO:0006897">
    <property type="term" value="P:endocytosis"/>
    <property type="evidence" value="ECO:0007669"/>
    <property type="project" value="UniProtKB-KW"/>
</dbReference>
<dbReference type="GO" id="GO:0051015">
    <property type="term" value="F:actin filament binding"/>
    <property type="evidence" value="ECO:0007669"/>
    <property type="project" value="TreeGrafter"/>
</dbReference>
<comment type="subcellular location">
    <subcellularLocation>
        <location evidence="1">Cytoplasm</location>
    </subcellularLocation>
</comment>
<dbReference type="PANTHER" id="PTHR10407">
    <property type="entry name" value="HUNTINGTIN INTERACTING PROTEIN 1"/>
    <property type="match status" value="1"/>
</dbReference>
<dbReference type="GO" id="GO:0048268">
    <property type="term" value="P:clathrin coat assembly"/>
    <property type="evidence" value="ECO:0007669"/>
    <property type="project" value="TreeGrafter"/>
</dbReference>
<comment type="similarity">
    <text evidence="2">Belongs to the SLA2 family.</text>
</comment>
<proteinExistence type="inferred from homology"/>
<evidence type="ECO:0000256" key="6">
    <source>
        <dbReference type="ARBA" id="ARBA00023203"/>
    </source>
</evidence>
<keyword evidence="5 7" id="KW-0175">Coiled coil</keyword>
<name>A0A8B7ZWM5_ACAPL</name>
<evidence type="ECO:0000256" key="7">
    <source>
        <dbReference type="SAM" id="Coils"/>
    </source>
</evidence>
<dbReference type="FunFam" id="1.20.1410.10:FF:000006">
    <property type="entry name" value="Huntingtin interacting protein"/>
    <property type="match status" value="1"/>
</dbReference>
<dbReference type="InterPro" id="IPR011417">
    <property type="entry name" value="ANTH_dom"/>
</dbReference>
<keyword evidence="3" id="KW-0963">Cytoplasm</keyword>
<evidence type="ECO:0000256" key="1">
    <source>
        <dbReference type="ARBA" id="ARBA00004496"/>
    </source>
</evidence>
<dbReference type="Gene3D" id="1.20.5.1700">
    <property type="match status" value="1"/>
</dbReference>
<keyword evidence="6" id="KW-0009">Actin-binding</keyword>
<evidence type="ECO:0000256" key="4">
    <source>
        <dbReference type="ARBA" id="ARBA00022583"/>
    </source>
</evidence>
<dbReference type="SMART" id="SM00273">
    <property type="entry name" value="ENTH"/>
    <property type="match status" value="1"/>
</dbReference>
<dbReference type="GO" id="GO:0032051">
    <property type="term" value="F:clathrin light chain binding"/>
    <property type="evidence" value="ECO:0007669"/>
    <property type="project" value="TreeGrafter"/>
</dbReference>
<dbReference type="PROSITE" id="PS50945">
    <property type="entry name" value="I_LWEQ"/>
    <property type="match status" value="1"/>
</dbReference>
<feature type="domain" description="ENTH" evidence="9">
    <location>
        <begin position="17"/>
        <end position="145"/>
    </location>
</feature>
<dbReference type="InterPro" id="IPR002558">
    <property type="entry name" value="ILWEQ_dom"/>
</dbReference>
<feature type="coiled-coil region" evidence="7">
    <location>
        <begin position="373"/>
        <end position="473"/>
    </location>
</feature>
<evidence type="ECO:0000313" key="12">
    <source>
        <dbReference type="RefSeq" id="XP_022109492.1"/>
    </source>
</evidence>
<dbReference type="GO" id="GO:0043325">
    <property type="term" value="F:phosphatidylinositol-3,4-bisphosphate binding"/>
    <property type="evidence" value="ECO:0007669"/>
    <property type="project" value="TreeGrafter"/>
</dbReference>
<evidence type="ECO:0000259" key="10">
    <source>
        <dbReference type="PROSITE" id="PS50945"/>
    </source>
</evidence>
<evidence type="ECO:0000256" key="5">
    <source>
        <dbReference type="ARBA" id="ARBA00023054"/>
    </source>
</evidence>
<dbReference type="RefSeq" id="XP_022109492.1">
    <property type="nucleotide sequence ID" value="XM_022253800.1"/>
</dbReference>
<evidence type="ECO:0000256" key="2">
    <source>
        <dbReference type="ARBA" id="ARBA00010135"/>
    </source>
</evidence>
<evidence type="ECO:0000259" key="9">
    <source>
        <dbReference type="PROSITE" id="PS50942"/>
    </source>
</evidence>
<dbReference type="SUPFAM" id="SSF109885">
    <property type="entry name" value="I/LWEQ domain"/>
    <property type="match status" value="1"/>
</dbReference>
<dbReference type="GeneID" id="110989426"/>
<dbReference type="OMA" id="SSCTEQL"/>
<keyword evidence="11" id="KW-1185">Reference proteome</keyword>
<gene>
    <name evidence="12" type="primary">LOC110989426</name>
</gene>
<evidence type="ECO:0000256" key="3">
    <source>
        <dbReference type="ARBA" id="ARBA00022490"/>
    </source>
</evidence>
<dbReference type="GO" id="GO:0007015">
    <property type="term" value="P:actin filament organization"/>
    <property type="evidence" value="ECO:0007669"/>
    <property type="project" value="TreeGrafter"/>
</dbReference>
<feature type="region of interest" description="Disordered" evidence="8">
    <location>
        <begin position="935"/>
        <end position="959"/>
    </location>
</feature>
<dbReference type="Gene3D" id="1.25.40.90">
    <property type="match status" value="1"/>
</dbReference>
<feature type="region of interest" description="Disordered" evidence="8">
    <location>
        <begin position="307"/>
        <end position="335"/>
    </location>
</feature>
<dbReference type="InterPro" id="IPR035964">
    <property type="entry name" value="I/LWEQ_dom_sf"/>
</dbReference>
<dbReference type="OrthoDB" id="8178130at2759"/>